<evidence type="ECO:0000313" key="1">
    <source>
        <dbReference type="EMBL" id="KEQ19175.1"/>
    </source>
</evidence>
<dbReference type="EMBL" id="JOKH01000001">
    <property type="protein sequence ID" value="KEQ19175.1"/>
    <property type="molecule type" value="Genomic_DNA"/>
</dbReference>
<sequence length="141" mass="14946">MKALTDLAAAGADLSPVMKEISGILADASEQAFANEADPTTGESWQPLTEAHKGYRQSKGYTGSILQMSGQLAASIQSDHGRDFAQVGSNKVYAAIHQHGGLPDMRPANAAIPARPFLGASEDDKDEIMEVLARHLSDAIR</sequence>
<evidence type="ECO:0008006" key="3">
    <source>
        <dbReference type="Google" id="ProtNLM"/>
    </source>
</evidence>
<accession>A0A081NL52</accession>
<name>A0A081NL52_9GAMM</name>
<proteinExistence type="predicted"/>
<protein>
    <recommendedName>
        <fullName evidence="3">Phage virion morphogenesis protein</fullName>
    </recommendedName>
</protein>
<dbReference type="InterPro" id="IPR006522">
    <property type="entry name" value="Phage_virion_morphogenesis"/>
</dbReference>
<dbReference type="STRING" id="1137799.GZ78_04045"/>
<evidence type="ECO:0000313" key="2">
    <source>
        <dbReference type="Proteomes" id="UP000028073"/>
    </source>
</evidence>
<dbReference type="Pfam" id="PF05069">
    <property type="entry name" value="Phage_tail_S"/>
    <property type="match status" value="1"/>
</dbReference>
<organism evidence="1 2">
    <name type="scientific">Endozoicomonas numazuensis</name>
    <dbReference type="NCBI Taxonomy" id="1137799"/>
    <lineage>
        <taxon>Bacteria</taxon>
        <taxon>Pseudomonadati</taxon>
        <taxon>Pseudomonadota</taxon>
        <taxon>Gammaproteobacteria</taxon>
        <taxon>Oceanospirillales</taxon>
        <taxon>Endozoicomonadaceae</taxon>
        <taxon>Endozoicomonas</taxon>
    </lineage>
</organism>
<dbReference type="AlphaFoldDB" id="A0A081NL52"/>
<dbReference type="eggNOG" id="COG5005">
    <property type="taxonomic scope" value="Bacteria"/>
</dbReference>
<reference evidence="1 2" key="1">
    <citation type="submission" date="2014-06" db="EMBL/GenBank/DDBJ databases">
        <title>Whole Genome Sequences of Three Symbiotic Endozoicomonas Bacteria.</title>
        <authorList>
            <person name="Neave M.J."/>
            <person name="Apprill A."/>
            <person name="Voolstra C.R."/>
        </authorList>
    </citation>
    <scope>NUCLEOTIDE SEQUENCE [LARGE SCALE GENOMIC DNA]</scope>
    <source>
        <strain evidence="1 2">DSM 25634</strain>
    </source>
</reference>
<comment type="caution">
    <text evidence="1">The sequence shown here is derived from an EMBL/GenBank/DDBJ whole genome shotgun (WGS) entry which is preliminary data.</text>
</comment>
<gene>
    <name evidence="1" type="ORF">GZ78_04045</name>
</gene>
<keyword evidence="2" id="KW-1185">Reference proteome</keyword>
<dbReference type="NCBIfam" id="TIGR01635">
    <property type="entry name" value="tail_comp_S"/>
    <property type="match status" value="1"/>
</dbReference>
<dbReference type="Proteomes" id="UP000028073">
    <property type="component" value="Unassembled WGS sequence"/>
</dbReference>